<keyword evidence="7 19" id="KW-1003">Cell membrane</keyword>
<dbReference type="InterPro" id="IPR003805">
    <property type="entry name" value="CobS"/>
</dbReference>
<evidence type="ECO:0000256" key="18">
    <source>
        <dbReference type="ARBA" id="ARBA00049504"/>
    </source>
</evidence>
<dbReference type="PANTHER" id="PTHR34148:SF1">
    <property type="entry name" value="ADENOSYLCOBINAMIDE-GDP RIBAZOLETRANSFERASE"/>
    <property type="match status" value="1"/>
</dbReference>
<evidence type="ECO:0000256" key="16">
    <source>
        <dbReference type="ARBA" id="ARBA00032853"/>
    </source>
</evidence>
<dbReference type="GO" id="GO:0008818">
    <property type="term" value="F:cobalamin 5'-phosphate synthase activity"/>
    <property type="evidence" value="ECO:0007669"/>
    <property type="project" value="UniProtKB-UniRule"/>
</dbReference>
<comment type="cofactor">
    <cofactor evidence="1 19">
        <name>Mg(2+)</name>
        <dbReference type="ChEBI" id="CHEBI:18420"/>
    </cofactor>
</comment>
<evidence type="ECO:0000256" key="15">
    <source>
        <dbReference type="ARBA" id="ARBA00032605"/>
    </source>
</evidence>
<organism evidence="20 21">
    <name type="scientific">Parahaliea aestuarii</name>
    <dbReference type="NCBI Taxonomy" id="1852021"/>
    <lineage>
        <taxon>Bacteria</taxon>
        <taxon>Pseudomonadati</taxon>
        <taxon>Pseudomonadota</taxon>
        <taxon>Gammaproteobacteria</taxon>
        <taxon>Cellvibrionales</taxon>
        <taxon>Halieaceae</taxon>
        <taxon>Parahaliea</taxon>
    </lineage>
</organism>
<evidence type="ECO:0000256" key="10">
    <source>
        <dbReference type="ARBA" id="ARBA00022692"/>
    </source>
</evidence>
<protein>
    <recommendedName>
        <fullName evidence="6 19">Adenosylcobinamide-GDP ribazoletransferase</fullName>
        <ecNumber evidence="5 19">2.7.8.26</ecNumber>
    </recommendedName>
    <alternativeName>
        <fullName evidence="16 19">Cobalamin synthase</fullName>
    </alternativeName>
    <alternativeName>
        <fullName evidence="15 19">Cobalamin-5'-phosphate synthase</fullName>
    </alternativeName>
</protein>
<dbReference type="Pfam" id="PF02654">
    <property type="entry name" value="CobS"/>
    <property type="match status" value="1"/>
</dbReference>
<evidence type="ECO:0000256" key="6">
    <source>
        <dbReference type="ARBA" id="ARBA00015850"/>
    </source>
</evidence>
<evidence type="ECO:0000256" key="3">
    <source>
        <dbReference type="ARBA" id="ARBA00004663"/>
    </source>
</evidence>
<keyword evidence="21" id="KW-1185">Reference proteome</keyword>
<keyword evidence="8 19" id="KW-0169">Cobalamin biosynthesis</keyword>
<evidence type="ECO:0000256" key="13">
    <source>
        <dbReference type="ARBA" id="ARBA00023136"/>
    </source>
</evidence>
<dbReference type="EMBL" id="VRYZ01000004">
    <property type="protein sequence ID" value="TXS91821.1"/>
    <property type="molecule type" value="Genomic_DNA"/>
</dbReference>
<dbReference type="EC" id="2.7.8.26" evidence="5 19"/>
<evidence type="ECO:0000256" key="5">
    <source>
        <dbReference type="ARBA" id="ARBA00013200"/>
    </source>
</evidence>
<keyword evidence="13 19" id="KW-0472">Membrane</keyword>
<dbReference type="Proteomes" id="UP000321933">
    <property type="component" value="Unassembled WGS sequence"/>
</dbReference>
<evidence type="ECO:0000256" key="14">
    <source>
        <dbReference type="ARBA" id="ARBA00025228"/>
    </source>
</evidence>
<comment type="function">
    <text evidence="14 19">Joins adenosylcobinamide-GDP and alpha-ribazole to generate adenosylcobalamin (Ado-cobalamin). Also synthesizes adenosylcobalamin 5'-phosphate from adenosylcobinamide-GDP and alpha-ribazole 5'-phosphate.</text>
</comment>
<dbReference type="UniPathway" id="UPA00148">
    <property type="reaction ID" value="UER00238"/>
</dbReference>
<evidence type="ECO:0000256" key="2">
    <source>
        <dbReference type="ARBA" id="ARBA00004651"/>
    </source>
</evidence>
<comment type="catalytic activity">
    <reaction evidence="18 19">
        <text>alpha-ribazole 5'-phosphate + adenosylcob(III)inamide-GDP = adenosylcob(III)alamin 5'-phosphate + GMP + H(+)</text>
        <dbReference type="Rhea" id="RHEA:23560"/>
        <dbReference type="ChEBI" id="CHEBI:15378"/>
        <dbReference type="ChEBI" id="CHEBI:57918"/>
        <dbReference type="ChEBI" id="CHEBI:58115"/>
        <dbReference type="ChEBI" id="CHEBI:60487"/>
        <dbReference type="ChEBI" id="CHEBI:60493"/>
        <dbReference type="EC" id="2.7.8.26"/>
    </reaction>
</comment>
<keyword evidence="12 19" id="KW-1133">Transmembrane helix</keyword>
<name>A0A5C8ZX85_9GAMM</name>
<evidence type="ECO:0000256" key="17">
    <source>
        <dbReference type="ARBA" id="ARBA00048623"/>
    </source>
</evidence>
<feature type="transmembrane region" description="Helical" evidence="19">
    <location>
        <begin position="117"/>
        <end position="136"/>
    </location>
</feature>
<reference evidence="20 21" key="1">
    <citation type="submission" date="2019-08" db="EMBL/GenBank/DDBJ databases">
        <title>Parahaliea maris sp. nov., isolated from the surface seawater.</title>
        <authorList>
            <person name="Liu Y."/>
        </authorList>
    </citation>
    <scope>NUCLEOTIDE SEQUENCE [LARGE SCALE GENOMIC DNA]</scope>
    <source>
        <strain evidence="20 21">S2-26</strain>
    </source>
</reference>
<evidence type="ECO:0000256" key="9">
    <source>
        <dbReference type="ARBA" id="ARBA00022679"/>
    </source>
</evidence>
<sequence length="255" mass="26966">MSSGPTSLWQREWQACHCAVTFLTRIPLPACQWQDAALARSSMYFPLVGLLVGGLGALVFNLAVPLWDSRIAVLLAMAAMLLLTGGFHEDGLADTADGLGGGWSVEDKLRIMKDSRLGTYGALALVMALLLKFSLLSALPADAVAAALILGQVLGRWAALPLIAFTPYVRGDGTGKPLVGGVTGKRLALATGFSLLVLLVLADAFFTVLLSLALLIILWRWHCRRQIGGITGDTLGAGNQLAELAVYLVLTALAR</sequence>
<keyword evidence="10 19" id="KW-0812">Transmembrane</keyword>
<dbReference type="GO" id="GO:0005886">
    <property type="term" value="C:plasma membrane"/>
    <property type="evidence" value="ECO:0007669"/>
    <property type="project" value="UniProtKB-SubCell"/>
</dbReference>
<evidence type="ECO:0000256" key="8">
    <source>
        <dbReference type="ARBA" id="ARBA00022573"/>
    </source>
</evidence>
<accession>A0A5C8ZX85</accession>
<comment type="similarity">
    <text evidence="4 19">Belongs to the CobS family.</text>
</comment>
<dbReference type="HAMAP" id="MF_00719">
    <property type="entry name" value="CobS"/>
    <property type="match status" value="1"/>
</dbReference>
<dbReference type="PANTHER" id="PTHR34148">
    <property type="entry name" value="ADENOSYLCOBINAMIDE-GDP RIBAZOLETRANSFERASE"/>
    <property type="match status" value="1"/>
</dbReference>
<evidence type="ECO:0000256" key="19">
    <source>
        <dbReference type="HAMAP-Rule" id="MF_00719"/>
    </source>
</evidence>
<keyword evidence="11 19" id="KW-0460">Magnesium</keyword>
<evidence type="ECO:0000256" key="11">
    <source>
        <dbReference type="ARBA" id="ARBA00022842"/>
    </source>
</evidence>
<evidence type="ECO:0000256" key="4">
    <source>
        <dbReference type="ARBA" id="ARBA00010561"/>
    </source>
</evidence>
<feature type="transmembrane region" description="Helical" evidence="19">
    <location>
        <begin position="189"/>
        <end position="219"/>
    </location>
</feature>
<dbReference type="AlphaFoldDB" id="A0A5C8ZX85"/>
<evidence type="ECO:0000256" key="1">
    <source>
        <dbReference type="ARBA" id="ARBA00001946"/>
    </source>
</evidence>
<evidence type="ECO:0000256" key="12">
    <source>
        <dbReference type="ARBA" id="ARBA00022989"/>
    </source>
</evidence>
<comment type="catalytic activity">
    <reaction evidence="17 19">
        <text>alpha-ribazole + adenosylcob(III)inamide-GDP = adenosylcob(III)alamin + GMP + H(+)</text>
        <dbReference type="Rhea" id="RHEA:16049"/>
        <dbReference type="ChEBI" id="CHEBI:10329"/>
        <dbReference type="ChEBI" id="CHEBI:15378"/>
        <dbReference type="ChEBI" id="CHEBI:18408"/>
        <dbReference type="ChEBI" id="CHEBI:58115"/>
        <dbReference type="ChEBI" id="CHEBI:60487"/>
        <dbReference type="EC" id="2.7.8.26"/>
    </reaction>
</comment>
<dbReference type="NCBIfam" id="TIGR00317">
    <property type="entry name" value="cobS"/>
    <property type="match status" value="1"/>
</dbReference>
<feature type="transmembrane region" description="Helical" evidence="19">
    <location>
        <begin position="71"/>
        <end position="88"/>
    </location>
</feature>
<dbReference type="GO" id="GO:0009236">
    <property type="term" value="P:cobalamin biosynthetic process"/>
    <property type="evidence" value="ECO:0007669"/>
    <property type="project" value="UniProtKB-UniRule"/>
</dbReference>
<feature type="transmembrane region" description="Helical" evidence="19">
    <location>
        <begin position="143"/>
        <end position="169"/>
    </location>
</feature>
<evidence type="ECO:0000256" key="7">
    <source>
        <dbReference type="ARBA" id="ARBA00022475"/>
    </source>
</evidence>
<dbReference type="GO" id="GO:0051073">
    <property type="term" value="F:adenosylcobinamide-GDP ribazoletransferase activity"/>
    <property type="evidence" value="ECO:0007669"/>
    <property type="project" value="UniProtKB-UniRule"/>
</dbReference>
<dbReference type="OrthoDB" id="9794626at2"/>
<keyword evidence="9 19" id="KW-0808">Transferase</keyword>
<comment type="pathway">
    <text evidence="3 19">Cofactor biosynthesis; adenosylcobalamin biosynthesis; adenosylcobalamin from cob(II)yrinate a,c-diamide: step 7/7.</text>
</comment>
<evidence type="ECO:0000313" key="20">
    <source>
        <dbReference type="EMBL" id="TXS91821.1"/>
    </source>
</evidence>
<proteinExistence type="inferred from homology"/>
<comment type="caution">
    <text evidence="20">The sequence shown here is derived from an EMBL/GenBank/DDBJ whole genome shotgun (WGS) entry which is preliminary data.</text>
</comment>
<feature type="transmembrane region" description="Helical" evidence="19">
    <location>
        <begin position="43"/>
        <end position="64"/>
    </location>
</feature>
<evidence type="ECO:0000313" key="21">
    <source>
        <dbReference type="Proteomes" id="UP000321933"/>
    </source>
</evidence>
<gene>
    <name evidence="19 20" type="primary">cobS</name>
    <name evidence="20" type="ORF">FVW59_10215</name>
</gene>
<comment type="subcellular location">
    <subcellularLocation>
        <location evidence="2 19">Cell membrane</location>
        <topology evidence="2 19">Multi-pass membrane protein</topology>
    </subcellularLocation>
</comment>